<protein>
    <recommendedName>
        <fullName evidence="4">Alcohol dehydrogenase 4</fullName>
    </recommendedName>
    <alternativeName>
        <fullName evidence="5">Alcohol dehydrogenase IV</fullName>
    </alternativeName>
</protein>
<feature type="domain" description="Fe-containing alcohol dehydrogenase-like C-terminal" evidence="8">
    <location>
        <begin position="215"/>
        <end position="406"/>
    </location>
</feature>
<dbReference type="Pfam" id="PF00465">
    <property type="entry name" value="Fe-ADH"/>
    <property type="match status" value="1"/>
</dbReference>
<comment type="caution">
    <text evidence="9">The sequence shown here is derived from an EMBL/GenBank/DDBJ whole genome shotgun (WGS) entry which is preliminary data.</text>
</comment>
<proteinExistence type="inferred from homology"/>
<keyword evidence="2" id="KW-0560">Oxidoreductase</keyword>
<dbReference type="VEuPathDB" id="TrichDB:TRFO_28986"/>
<evidence type="ECO:0000313" key="10">
    <source>
        <dbReference type="Proteomes" id="UP000179807"/>
    </source>
</evidence>
<keyword evidence="10" id="KW-1185">Reference proteome</keyword>
<dbReference type="Gene3D" id="1.20.1090.10">
    <property type="entry name" value="Dehydroquinate synthase-like - alpha domain"/>
    <property type="match status" value="1"/>
</dbReference>
<evidence type="ECO:0000256" key="6">
    <source>
        <dbReference type="SAM" id="Phobius"/>
    </source>
</evidence>
<dbReference type="InterPro" id="IPR039697">
    <property type="entry name" value="Alcohol_dehydrogenase_Fe"/>
</dbReference>
<organism evidence="9 10">
    <name type="scientific">Tritrichomonas foetus</name>
    <dbReference type="NCBI Taxonomy" id="1144522"/>
    <lineage>
        <taxon>Eukaryota</taxon>
        <taxon>Metamonada</taxon>
        <taxon>Parabasalia</taxon>
        <taxon>Tritrichomonadida</taxon>
        <taxon>Tritrichomonadidae</taxon>
        <taxon>Tritrichomonas</taxon>
    </lineage>
</organism>
<dbReference type="GO" id="GO:0004022">
    <property type="term" value="F:alcohol dehydrogenase (NAD+) activity"/>
    <property type="evidence" value="ECO:0007669"/>
    <property type="project" value="TreeGrafter"/>
</dbReference>
<reference evidence="9" key="1">
    <citation type="submission" date="2016-10" db="EMBL/GenBank/DDBJ databases">
        <authorList>
            <person name="Benchimol M."/>
            <person name="Almeida L.G."/>
            <person name="Vasconcelos A.T."/>
            <person name="Perreira-Neves A."/>
            <person name="Rosa I.A."/>
            <person name="Tasca T."/>
            <person name="Bogo M.R."/>
            <person name="de Souza W."/>
        </authorList>
    </citation>
    <scope>NUCLEOTIDE SEQUENCE [LARGE SCALE GENOMIC DNA]</scope>
    <source>
        <strain evidence="9">K</strain>
    </source>
</reference>
<evidence type="ECO:0000313" key="9">
    <source>
        <dbReference type="EMBL" id="OHT03612.1"/>
    </source>
</evidence>
<name>A0A1J4K1J6_9EUKA</name>
<evidence type="ECO:0000256" key="3">
    <source>
        <dbReference type="ARBA" id="ARBA00023027"/>
    </source>
</evidence>
<dbReference type="Proteomes" id="UP000179807">
    <property type="component" value="Unassembled WGS sequence"/>
</dbReference>
<dbReference type="SUPFAM" id="SSF56796">
    <property type="entry name" value="Dehydroquinate synthase-like"/>
    <property type="match status" value="1"/>
</dbReference>
<keyword evidence="6" id="KW-0812">Transmembrane</keyword>
<accession>A0A1J4K1J6</accession>
<evidence type="ECO:0000256" key="2">
    <source>
        <dbReference type="ARBA" id="ARBA00023002"/>
    </source>
</evidence>
<comment type="similarity">
    <text evidence="1">Belongs to the iron-containing alcohol dehydrogenase family.</text>
</comment>
<dbReference type="Gene3D" id="3.40.50.1970">
    <property type="match status" value="1"/>
</dbReference>
<dbReference type="OrthoDB" id="339764at2759"/>
<dbReference type="GO" id="GO:0006113">
    <property type="term" value="P:fermentation"/>
    <property type="evidence" value="ECO:0007669"/>
    <property type="project" value="UniProtKB-ARBA"/>
</dbReference>
<dbReference type="PANTHER" id="PTHR11496">
    <property type="entry name" value="ALCOHOL DEHYDROGENASE"/>
    <property type="match status" value="1"/>
</dbReference>
<keyword evidence="6" id="KW-1133">Transmembrane helix</keyword>
<dbReference type="InterPro" id="IPR018211">
    <property type="entry name" value="ADH_Fe_CS"/>
</dbReference>
<dbReference type="PROSITE" id="PS00060">
    <property type="entry name" value="ADH_IRON_2"/>
    <property type="match status" value="1"/>
</dbReference>
<gene>
    <name evidence="9" type="ORF">TRFO_28986</name>
</gene>
<evidence type="ECO:0000256" key="1">
    <source>
        <dbReference type="ARBA" id="ARBA00007358"/>
    </source>
</evidence>
<dbReference type="FunFam" id="3.40.50.1970:FF:000003">
    <property type="entry name" value="Alcohol dehydrogenase, iron-containing"/>
    <property type="match status" value="1"/>
</dbReference>
<evidence type="ECO:0000256" key="5">
    <source>
        <dbReference type="ARBA" id="ARBA00076695"/>
    </source>
</evidence>
<feature type="domain" description="Alcohol dehydrogenase iron-type/glycerol dehydrogenase GldA" evidence="7">
    <location>
        <begin position="34"/>
        <end position="203"/>
    </location>
</feature>
<dbReference type="GeneID" id="94841207"/>
<dbReference type="GO" id="GO:0046872">
    <property type="term" value="F:metal ion binding"/>
    <property type="evidence" value="ECO:0007669"/>
    <property type="project" value="InterPro"/>
</dbReference>
<evidence type="ECO:0000256" key="4">
    <source>
        <dbReference type="ARBA" id="ARBA00074847"/>
    </source>
</evidence>
<sequence>MNVLSRIYHFFFNIFCRIYQWVFYTALWIFDWTPPKTIEGPNSLLKVPSEIKAQGLKKPLIVTDKCLTKLHMCDGLIEKLKEEGLEYAYFDDVQPNPIIKNIEDCRNVYLENHCDSFITVGGGSAMDCAKVAACRIVRPKTPVTWLGGILRVLVKLPPFFAVPTTAGTGSETTCAAVVVNPENQKKFSLLDPALRPKYAILDPCLTVSLPKHITSTTGMDALTHAVEAYTNLHNVPQTTEDAELAVKLIFANLEKAYRDGQDINARMKMLQASFHAGLAFTRASVGYVHAIAHTLGGIYDVPHGFANAVILPHVLEYFGKSAHASLAKLAVVAGLVTGEENKSDEEKAKIFIDAIKEMNSRMNIPTQFDFIKEKDIDLIVKRTLREGNPLYPVPKIMNSDECRNLIYELSSNLQL</sequence>
<dbReference type="RefSeq" id="XP_068356748.1">
    <property type="nucleotide sequence ID" value="XM_068506503.1"/>
</dbReference>
<dbReference type="AlphaFoldDB" id="A0A1J4K1J6"/>
<dbReference type="PANTHER" id="PTHR11496:SF102">
    <property type="entry name" value="ALCOHOL DEHYDROGENASE 4"/>
    <property type="match status" value="1"/>
</dbReference>
<dbReference type="EMBL" id="MLAK01000821">
    <property type="protein sequence ID" value="OHT03612.1"/>
    <property type="molecule type" value="Genomic_DNA"/>
</dbReference>
<keyword evidence="6" id="KW-0472">Membrane</keyword>
<feature type="transmembrane region" description="Helical" evidence="6">
    <location>
        <begin position="7"/>
        <end position="30"/>
    </location>
</feature>
<evidence type="ECO:0000259" key="8">
    <source>
        <dbReference type="Pfam" id="PF25137"/>
    </source>
</evidence>
<dbReference type="FunFam" id="1.20.1090.10:FF:000001">
    <property type="entry name" value="Aldehyde-alcohol dehydrogenase"/>
    <property type="match status" value="1"/>
</dbReference>
<dbReference type="CDD" id="cd08189">
    <property type="entry name" value="Fe-ADH-like"/>
    <property type="match status" value="1"/>
</dbReference>
<dbReference type="InterPro" id="IPR001670">
    <property type="entry name" value="ADH_Fe/GldA"/>
</dbReference>
<evidence type="ECO:0000259" key="7">
    <source>
        <dbReference type="Pfam" id="PF00465"/>
    </source>
</evidence>
<keyword evidence="3" id="KW-0520">NAD</keyword>
<dbReference type="InterPro" id="IPR056798">
    <property type="entry name" value="ADH_Fe_C"/>
</dbReference>
<dbReference type="Pfam" id="PF25137">
    <property type="entry name" value="ADH_Fe_C"/>
    <property type="match status" value="1"/>
</dbReference>